<evidence type="ECO:0000313" key="2">
    <source>
        <dbReference type="Proteomes" id="UP000275048"/>
    </source>
</evidence>
<evidence type="ECO:0000313" key="1">
    <source>
        <dbReference type="EMBL" id="RNB51611.1"/>
    </source>
</evidence>
<dbReference type="EMBL" id="RHHB01000003">
    <property type="protein sequence ID" value="RNB51611.1"/>
    <property type="molecule type" value="Genomic_DNA"/>
</dbReference>
<organism evidence="1 2">
    <name type="scientific">Agromyces tardus</name>
    <dbReference type="NCBI Taxonomy" id="2583849"/>
    <lineage>
        <taxon>Bacteria</taxon>
        <taxon>Bacillati</taxon>
        <taxon>Actinomycetota</taxon>
        <taxon>Actinomycetes</taxon>
        <taxon>Micrococcales</taxon>
        <taxon>Microbacteriaceae</taxon>
        <taxon>Agromyces</taxon>
    </lineage>
</organism>
<dbReference type="InterPro" id="IPR023393">
    <property type="entry name" value="START-like_dom_sf"/>
</dbReference>
<accession>A0A3M8AKA6</accession>
<sequence length="221" mass="23954">MRGIVTSAVVAAGAVAAVVLVRRASLRWGASDDEVRRALPGDDLLPRPDLQATRAISIQATPADVWPWIAQLGQNRGGFYSYDWLENLVGVEIRTLDRIRPDLRVRAVGDAVNLAPEVALAVAALDEERHLVLRGAVGVDGTGAAAPYDFTWAFVLQPQPDGSTRLIVRERYGYLTAWAPALVETVEMVSFLMTERMLRGIRDRAERTAAPGSRPADAATA</sequence>
<gene>
    <name evidence="1" type="ORF">EDM22_03260</name>
</gene>
<dbReference type="OrthoDB" id="3255669at2"/>
<keyword evidence="2" id="KW-1185">Reference proteome</keyword>
<dbReference type="AlphaFoldDB" id="A0A3M8AKA6"/>
<name>A0A3M8AKA6_9MICO</name>
<dbReference type="Gene3D" id="3.30.530.20">
    <property type="match status" value="1"/>
</dbReference>
<dbReference type="RefSeq" id="WP_122935771.1">
    <property type="nucleotide sequence ID" value="NZ_JBHSNT010000003.1"/>
</dbReference>
<dbReference type="SUPFAM" id="SSF55961">
    <property type="entry name" value="Bet v1-like"/>
    <property type="match status" value="1"/>
</dbReference>
<comment type="caution">
    <text evidence="1">The sequence shown here is derived from an EMBL/GenBank/DDBJ whole genome shotgun (WGS) entry which is preliminary data.</text>
</comment>
<proteinExistence type="predicted"/>
<protein>
    <submittedName>
        <fullName evidence="1">SRPBCC family protein</fullName>
    </submittedName>
</protein>
<dbReference type="Proteomes" id="UP000275048">
    <property type="component" value="Unassembled WGS sequence"/>
</dbReference>
<reference evidence="1 2" key="1">
    <citation type="submission" date="2018-10" db="EMBL/GenBank/DDBJ databases">
        <title>Isolation, diversity and antibacterial activity of antinobacteria from the wheat rhizosphere soil.</title>
        <authorList>
            <person name="Sun T."/>
        </authorList>
    </citation>
    <scope>NUCLEOTIDE SEQUENCE [LARGE SCALE GENOMIC DNA]</scope>
    <source>
        <strain evidence="1 2">SJ-23</strain>
    </source>
</reference>